<name>A0A2G0Q7X1_XENHO</name>
<proteinExistence type="predicted"/>
<gene>
    <name evidence="2" type="ORF">A9255_12920</name>
    <name evidence="4" type="ORF">Xhom_00284</name>
    <name evidence="3" type="ORF">Xhom_02051</name>
</gene>
<keyword evidence="5" id="KW-1185">Reference proteome</keyword>
<feature type="transmembrane region" description="Helical" evidence="1">
    <location>
        <begin position="51"/>
        <end position="71"/>
    </location>
</feature>
<evidence type="ECO:0000256" key="1">
    <source>
        <dbReference type="SAM" id="Phobius"/>
    </source>
</evidence>
<accession>A0A2G0Q7X1</accession>
<dbReference type="EMBL" id="CP016176">
    <property type="protein sequence ID" value="AOM41406.1"/>
    <property type="molecule type" value="Genomic_DNA"/>
</dbReference>
<dbReference type="EMBL" id="NJAI01000001">
    <property type="protein sequence ID" value="PHM57318.1"/>
    <property type="molecule type" value="Genomic_DNA"/>
</dbReference>
<feature type="transmembrane region" description="Helical" evidence="1">
    <location>
        <begin position="221"/>
        <end position="243"/>
    </location>
</feature>
<dbReference type="Proteomes" id="UP000094600">
    <property type="component" value="Chromosome"/>
</dbReference>
<feature type="transmembrane region" description="Helical" evidence="1">
    <location>
        <begin position="104"/>
        <end position="126"/>
    </location>
</feature>
<evidence type="ECO:0000313" key="4">
    <source>
        <dbReference type="EMBL" id="PHM57318.1"/>
    </source>
</evidence>
<keyword evidence="1" id="KW-1133">Transmembrane helix</keyword>
<evidence type="ECO:0000313" key="6">
    <source>
        <dbReference type="Proteomes" id="UP000225433"/>
    </source>
</evidence>
<evidence type="ECO:0000313" key="2">
    <source>
        <dbReference type="EMBL" id="AOM41406.1"/>
    </source>
</evidence>
<dbReference type="OrthoDB" id="6443056at2"/>
<evidence type="ECO:0000313" key="5">
    <source>
        <dbReference type="Proteomes" id="UP000094600"/>
    </source>
</evidence>
<sequence length="272" mass="31929">MRFTDDKKIRKSIIRLFTYTEQIILLKSFTLIQNETRDNFTNWLKGIAYEFIDSVKNVTILPIIMATFYFFDPPKSQIYNYIANYAVLIYLAFSLLAILNKARIIGCGYVIGLKLFLFCISNRIFFEPKSENKAYPPLNTQSIKVYIDNDAKKRKLITKTFTFKEQLTLLRLFSIQRKETNGDFWGWLKKEADASFSSIKVVLIIIFTMFIFILIKQPDAWNYILILFFIMISIMTLVCIFSLSHFMGCKLTTSIKLLYFHIKSKGTELDKK</sequence>
<feature type="transmembrane region" description="Helical" evidence="1">
    <location>
        <begin position="78"/>
        <end position="98"/>
    </location>
</feature>
<dbReference type="KEGG" id="xho:A9255_12920"/>
<keyword evidence="1" id="KW-0472">Membrane</keyword>
<feature type="transmembrane region" description="Helical" evidence="1">
    <location>
        <begin position="197"/>
        <end position="215"/>
    </location>
</feature>
<dbReference type="RefSeq" id="WP_069317086.1">
    <property type="nucleotide sequence ID" value="NZ_CAWNQJ010000001.1"/>
</dbReference>
<protein>
    <submittedName>
        <fullName evidence="3">Uncharacterized protein</fullName>
    </submittedName>
</protein>
<dbReference type="Proteomes" id="UP000225433">
    <property type="component" value="Unassembled WGS sequence"/>
</dbReference>
<evidence type="ECO:0000313" key="3">
    <source>
        <dbReference type="EMBL" id="PHM55317.1"/>
    </source>
</evidence>
<reference evidence="3 6" key="2">
    <citation type="journal article" date="2017" name="Nat. Microbiol.">
        <title>Natural product diversity associated with the nematode symbionts Photorhabdus and Xenorhabdus.</title>
        <authorList>
            <person name="Tobias N.J."/>
            <person name="Wolff H."/>
            <person name="Djahanschiri B."/>
            <person name="Grundmann F."/>
            <person name="Kronenwerth M."/>
            <person name="Shi Y.M."/>
            <person name="Simonyi S."/>
            <person name="Grun P."/>
            <person name="Shapiro-Ilan D."/>
            <person name="Pidot S.J."/>
            <person name="Stinear T.P."/>
            <person name="Ebersberger I."/>
            <person name="Bode H.B."/>
        </authorList>
    </citation>
    <scope>NUCLEOTIDE SEQUENCE [LARGE SCALE GENOMIC DNA]</scope>
    <source>
        <strain evidence="3 6">DSM 17903</strain>
    </source>
</reference>
<dbReference type="EMBL" id="NJAI01000003">
    <property type="protein sequence ID" value="PHM55317.1"/>
    <property type="molecule type" value="Genomic_DNA"/>
</dbReference>
<reference evidence="2 5" key="1">
    <citation type="submission" date="2016-06" db="EMBL/GenBank/DDBJ databases">
        <title>Bacterial characters and pathogenicity of Xenorhabdus hominickii from an entomopathogenic nematode, Steinernema monticolum.</title>
        <authorList>
            <person name="Park Y."/>
            <person name="Kim Y."/>
        </authorList>
    </citation>
    <scope>NUCLEOTIDE SEQUENCE [LARGE SCALE GENOMIC DNA]</scope>
    <source>
        <strain evidence="2 5">ANU1</strain>
    </source>
</reference>
<dbReference type="AlphaFoldDB" id="A0A2G0Q7X1"/>
<organism evidence="3 6">
    <name type="scientific">Xenorhabdus hominickii</name>
    <dbReference type="NCBI Taxonomy" id="351679"/>
    <lineage>
        <taxon>Bacteria</taxon>
        <taxon>Pseudomonadati</taxon>
        <taxon>Pseudomonadota</taxon>
        <taxon>Gammaproteobacteria</taxon>
        <taxon>Enterobacterales</taxon>
        <taxon>Morganellaceae</taxon>
        <taxon>Xenorhabdus</taxon>
    </lineage>
</organism>
<keyword evidence="1" id="KW-0812">Transmembrane</keyword>